<evidence type="ECO:0000313" key="3">
    <source>
        <dbReference type="EMBL" id="BBO87570.1"/>
    </source>
</evidence>
<sequence>MKRKCLLSLSAVLIGLLLAMPVSATIMFDEVLLGTSNPTITDSDTGLAVSFFAGDPLYLEDAYTDDGWSPGDAYLASGIGSDYGYDTFIGATVADAFEFESVSFDILAESFLPDSTTLNVAAVSGGSIVASNSLTVYDENYYNISVSFATGFDTLYIWDDPDDLGFGEFFHIDNFYFTEYDGGAPVPEPATLLLLGTGLCGLVAATRRKKRSV</sequence>
<feature type="domain" description="Ice-binding protein C-terminal" evidence="2">
    <location>
        <begin position="185"/>
        <end position="208"/>
    </location>
</feature>
<dbReference type="AlphaFoldDB" id="A0A5K8A5W7"/>
<gene>
    <name evidence="3" type="ORF">DSCOOX_07500</name>
</gene>
<organism evidence="3 4">
    <name type="scientific">Desulfosarcina ovata subsp. ovata</name>
    <dbReference type="NCBI Taxonomy" id="2752305"/>
    <lineage>
        <taxon>Bacteria</taxon>
        <taxon>Pseudomonadati</taxon>
        <taxon>Thermodesulfobacteriota</taxon>
        <taxon>Desulfobacteria</taxon>
        <taxon>Desulfobacterales</taxon>
        <taxon>Desulfosarcinaceae</taxon>
        <taxon>Desulfosarcina</taxon>
    </lineage>
</organism>
<dbReference type="Proteomes" id="UP000422108">
    <property type="component" value="Chromosome"/>
</dbReference>
<feature type="chain" id="PRO_5024387793" description="Ice-binding protein C-terminal domain-containing protein" evidence="1">
    <location>
        <begin position="25"/>
        <end position="213"/>
    </location>
</feature>
<evidence type="ECO:0000256" key="1">
    <source>
        <dbReference type="SAM" id="SignalP"/>
    </source>
</evidence>
<dbReference type="EMBL" id="AP021879">
    <property type="protein sequence ID" value="BBO87570.1"/>
    <property type="molecule type" value="Genomic_DNA"/>
</dbReference>
<dbReference type="InterPro" id="IPR013424">
    <property type="entry name" value="Ice-binding_C"/>
</dbReference>
<dbReference type="Pfam" id="PF07589">
    <property type="entry name" value="PEP-CTERM"/>
    <property type="match status" value="1"/>
</dbReference>
<dbReference type="NCBIfam" id="TIGR02595">
    <property type="entry name" value="PEP_CTERM"/>
    <property type="match status" value="1"/>
</dbReference>
<reference evidence="3 4" key="1">
    <citation type="submission" date="2019-11" db="EMBL/GenBank/DDBJ databases">
        <title>Comparative genomics of hydrocarbon-degrading Desulfosarcina strains.</title>
        <authorList>
            <person name="Watanabe M."/>
            <person name="Kojima H."/>
            <person name="Fukui M."/>
        </authorList>
    </citation>
    <scope>NUCLEOTIDE SEQUENCE [LARGE SCALE GENOMIC DNA]</scope>
    <source>
        <strain evidence="4">oXyS1</strain>
    </source>
</reference>
<name>A0A5K8A5W7_9BACT</name>
<dbReference type="RefSeq" id="WP_155309015.1">
    <property type="nucleotide sequence ID" value="NZ_AP021879.1"/>
</dbReference>
<accession>A0A5K8A5W7</accession>
<keyword evidence="1" id="KW-0732">Signal</keyword>
<proteinExistence type="predicted"/>
<evidence type="ECO:0000313" key="4">
    <source>
        <dbReference type="Proteomes" id="UP000422108"/>
    </source>
</evidence>
<feature type="signal peptide" evidence="1">
    <location>
        <begin position="1"/>
        <end position="24"/>
    </location>
</feature>
<protein>
    <recommendedName>
        <fullName evidence="2">Ice-binding protein C-terminal domain-containing protein</fullName>
    </recommendedName>
</protein>
<keyword evidence="4" id="KW-1185">Reference proteome</keyword>
<evidence type="ECO:0000259" key="2">
    <source>
        <dbReference type="Pfam" id="PF07589"/>
    </source>
</evidence>